<dbReference type="EMBL" id="JACGCM010001300">
    <property type="protein sequence ID" value="KAF6156828.1"/>
    <property type="molecule type" value="Genomic_DNA"/>
</dbReference>
<evidence type="ECO:0000313" key="2">
    <source>
        <dbReference type="Proteomes" id="UP000541444"/>
    </source>
</evidence>
<dbReference type="Proteomes" id="UP000541444">
    <property type="component" value="Unassembled WGS sequence"/>
</dbReference>
<organism evidence="1 2">
    <name type="scientific">Kingdonia uniflora</name>
    <dbReference type="NCBI Taxonomy" id="39325"/>
    <lineage>
        <taxon>Eukaryota</taxon>
        <taxon>Viridiplantae</taxon>
        <taxon>Streptophyta</taxon>
        <taxon>Embryophyta</taxon>
        <taxon>Tracheophyta</taxon>
        <taxon>Spermatophyta</taxon>
        <taxon>Magnoliopsida</taxon>
        <taxon>Ranunculales</taxon>
        <taxon>Circaeasteraceae</taxon>
        <taxon>Kingdonia</taxon>
    </lineage>
</organism>
<reference evidence="1 2" key="1">
    <citation type="journal article" date="2020" name="IScience">
        <title>Genome Sequencing of the Endangered Kingdonia uniflora (Circaeasteraceae, Ranunculales) Reveals Potential Mechanisms of Evolutionary Specialization.</title>
        <authorList>
            <person name="Sun Y."/>
            <person name="Deng T."/>
            <person name="Zhang A."/>
            <person name="Moore M.J."/>
            <person name="Landis J.B."/>
            <person name="Lin N."/>
            <person name="Zhang H."/>
            <person name="Zhang X."/>
            <person name="Huang J."/>
            <person name="Zhang X."/>
            <person name="Sun H."/>
            <person name="Wang H."/>
        </authorList>
    </citation>
    <scope>NUCLEOTIDE SEQUENCE [LARGE SCALE GENOMIC DNA]</scope>
    <source>
        <strain evidence="1">TB1705</strain>
        <tissue evidence="1">Leaf</tissue>
    </source>
</reference>
<keyword evidence="2" id="KW-1185">Reference proteome</keyword>
<feature type="non-terminal residue" evidence="1">
    <location>
        <position position="1"/>
    </location>
</feature>
<protein>
    <submittedName>
        <fullName evidence="1">Uncharacterized protein</fullName>
    </submittedName>
</protein>
<proteinExistence type="predicted"/>
<comment type="caution">
    <text evidence="1">The sequence shown here is derived from an EMBL/GenBank/DDBJ whole genome shotgun (WGS) entry which is preliminary data.</text>
</comment>
<accession>A0A7J7MQ38</accession>
<sequence>MTPKGNDVLIPIVDEAIDIMYYGDNFNNGKGNVVVIEPDSNDSEEEAKDSVEEDIEKLIEEDTKEGYEEGYTNNEDGKIIEDKVEQSLPIDEEARKVTMSYSSLLKDYNEIKGIGPDFYLDHEFVRAFILLENKDIIFPFNLRGIHRVMLTVSLTKAEMMLYDFMPDLKKYANVKHEMQMAYDK</sequence>
<dbReference type="AlphaFoldDB" id="A0A7J7MQ38"/>
<evidence type="ECO:0000313" key="1">
    <source>
        <dbReference type="EMBL" id="KAF6156828.1"/>
    </source>
</evidence>
<name>A0A7J7MQ38_9MAGN</name>
<gene>
    <name evidence="1" type="ORF">GIB67_017362</name>
</gene>